<accession>A0A392PA41</accession>
<organism evidence="2 3">
    <name type="scientific">Trifolium medium</name>
    <dbReference type="NCBI Taxonomy" id="97028"/>
    <lineage>
        <taxon>Eukaryota</taxon>
        <taxon>Viridiplantae</taxon>
        <taxon>Streptophyta</taxon>
        <taxon>Embryophyta</taxon>
        <taxon>Tracheophyta</taxon>
        <taxon>Spermatophyta</taxon>
        <taxon>Magnoliopsida</taxon>
        <taxon>eudicotyledons</taxon>
        <taxon>Gunneridae</taxon>
        <taxon>Pentapetalae</taxon>
        <taxon>rosids</taxon>
        <taxon>fabids</taxon>
        <taxon>Fabales</taxon>
        <taxon>Fabaceae</taxon>
        <taxon>Papilionoideae</taxon>
        <taxon>50 kb inversion clade</taxon>
        <taxon>NPAAA clade</taxon>
        <taxon>Hologalegina</taxon>
        <taxon>IRL clade</taxon>
        <taxon>Trifolieae</taxon>
        <taxon>Trifolium</taxon>
    </lineage>
</organism>
<feature type="compositionally biased region" description="Basic and acidic residues" evidence="1">
    <location>
        <begin position="10"/>
        <end position="23"/>
    </location>
</feature>
<name>A0A392PA41_9FABA</name>
<proteinExistence type="predicted"/>
<keyword evidence="3" id="KW-1185">Reference proteome</keyword>
<evidence type="ECO:0000256" key="1">
    <source>
        <dbReference type="SAM" id="MobiDB-lite"/>
    </source>
</evidence>
<dbReference type="EMBL" id="LXQA010071042">
    <property type="protein sequence ID" value="MCI09001.1"/>
    <property type="molecule type" value="Genomic_DNA"/>
</dbReference>
<protein>
    <submittedName>
        <fullName evidence="2">Uncharacterized protein</fullName>
    </submittedName>
</protein>
<comment type="caution">
    <text evidence="2">The sequence shown here is derived from an EMBL/GenBank/DDBJ whole genome shotgun (WGS) entry which is preliminary data.</text>
</comment>
<feature type="region of interest" description="Disordered" evidence="1">
    <location>
        <begin position="1"/>
        <end position="33"/>
    </location>
</feature>
<evidence type="ECO:0000313" key="3">
    <source>
        <dbReference type="Proteomes" id="UP000265520"/>
    </source>
</evidence>
<feature type="non-terminal residue" evidence="2">
    <location>
        <position position="1"/>
    </location>
</feature>
<reference evidence="2 3" key="1">
    <citation type="journal article" date="2018" name="Front. Plant Sci.">
        <title>Red Clover (Trifolium pratense) and Zigzag Clover (T. medium) - A Picture of Genomic Similarities and Differences.</title>
        <authorList>
            <person name="Dluhosova J."/>
            <person name="Istvanek J."/>
            <person name="Nedelnik J."/>
            <person name="Repkova J."/>
        </authorList>
    </citation>
    <scope>NUCLEOTIDE SEQUENCE [LARGE SCALE GENOMIC DNA]</scope>
    <source>
        <strain evidence="3">cv. 10/8</strain>
        <tissue evidence="2">Leaf</tissue>
    </source>
</reference>
<dbReference type="AlphaFoldDB" id="A0A392PA41"/>
<sequence>YTTPLPFTGTKEEQRQTRSRSDLVRSVTPSVGT</sequence>
<gene>
    <name evidence="2" type="ORF">A2U01_0030084</name>
</gene>
<dbReference type="Proteomes" id="UP000265520">
    <property type="component" value="Unassembled WGS sequence"/>
</dbReference>
<evidence type="ECO:0000313" key="2">
    <source>
        <dbReference type="EMBL" id="MCI09001.1"/>
    </source>
</evidence>